<comment type="caution">
    <text evidence="1">The sequence shown here is derived from an EMBL/GenBank/DDBJ whole genome shotgun (WGS) entry which is preliminary data.</text>
</comment>
<protein>
    <submittedName>
        <fullName evidence="1">Uncharacterized protein</fullName>
    </submittedName>
</protein>
<evidence type="ECO:0000313" key="1">
    <source>
        <dbReference type="EMBL" id="TVZ01250.1"/>
    </source>
</evidence>
<proteinExistence type="predicted"/>
<dbReference type="AlphaFoldDB" id="A0A6P2BQK7"/>
<accession>A0A6P2BQK7</accession>
<reference evidence="1 2" key="1">
    <citation type="submission" date="2018-11" db="EMBL/GenBank/DDBJ databases">
        <title>Trebonia kvetii gen.nov., sp.nov., a novel acidophilic actinobacterium, and proposal of the new actinobacterial family Treboniaceae fam. nov.</title>
        <authorList>
            <person name="Rapoport D."/>
            <person name="Sagova-Mareckova M."/>
            <person name="Sedlacek I."/>
            <person name="Provaznik J."/>
            <person name="Kralova S."/>
            <person name="Pavlinic D."/>
            <person name="Benes V."/>
            <person name="Kopecky J."/>
        </authorList>
    </citation>
    <scope>NUCLEOTIDE SEQUENCE [LARGE SCALE GENOMIC DNA]</scope>
    <source>
        <strain evidence="1 2">15Tr583</strain>
    </source>
</reference>
<dbReference type="EMBL" id="RPFW01000007">
    <property type="protein sequence ID" value="TVZ01250.1"/>
    <property type="molecule type" value="Genomic_DNA"/>
</dbReference>
<dbReference type="Proteomes" id="UP000460272">
    <property type="component" value="Unassembled WGS sequence"/>
</dbReference>
<organism evidence="1 2">
    <name type="scientific">Trebonia kvetii</name>
    <dbReference type="NCBI Taxonomy" id="2480626"/>
    <lineage>
        <taxon>Bacteria</taxon>
        <taxon>Bacillati</taxon>
        <taxon>Actinomycetota</taxon>
        <taxon>Actinomycetes</taxon>
        <taxon>Streptosporangiales</taxon>
        <taxon>Treboniaceae</taxon>
        <taxon>Trebonia</taxon>
    </lineage>
</organism>
<sequence length="133" mass="14835">MKPEIRDMWADALESDEYEQGQDRLTIVAPDGSERDCCLGVLCKLAVKAGVIKRLRVRPDTGHVIYGDETDENGSTLPYAVMKWAGLDDNNPNVKYDNGRSHSLAEFNDATDPDGYIPHLDFADLAPLIREQL</sequence>
<name>A0A6P2BQK7_9ACTN</name>
<dbReference type="OrthoDB" id="8455942at2"/>
<keyword evidence="2" id="KW-1185">Reference proteome</keyword>
<dbReference type="RefSeq" id="WP_145859659.1">
    <property type="nucleotide sequence ID" value="NZ_RPFW01000007.1"/>
</dbReference>
<gene>
    <name evidence="1" type="ORF">EAS64_33770</name>
</gene>
<evidence type="ECO:0000313" key="2">
    <source>
        <dbReference type="Proteomes" id="UP000460272"/>
    </source>
</evidence>